<evidence type="ECO:0000313" key="3">
    <source>
        <dbReference type="EMBL" id="MBK3495278.1"/>
    </source>
</evidence>
<organism evidence="3 4">
    <name type="scientific">Viridibacillus soli</name>
    <dbReference type="NCBI Taxonomy" id="2798301"/>
    <lineage>
        <taxon>Bacteria</taxon>
        <taxon>Bacillati</taxon>
        <taxon>Bacillota</taxon>
        <taxon>Bacilli</taxon>
        <taxon>Bacillales</taxon>
        <taxon>Caryophanaceae</taxon>
        <taxon>Viridibacillus</taxon>
    </lineage>
</organism>
<dbReference type="PROSITE" id="PS50966">
    <property type="entry name" value="ZF_SWIM"/>
    <property type="match status" value="1"/>
</dbReference>
<keyword evidence="1" id="KW-0479">Metal-binding</keyword>
<dbReference type="Pfam" id="PF04434">
    <property type="entry name" value="SWIM"/>
    <property type="match status" value="1"/>
</dbReference>
<dbReference type="EMBL" id="JAEOAH010000012">
    <property type="protein sequence ID" value="MBK3495278.1"/>
    <property type="molecule type" value="Genomic_DNA"/>
</dbReference>
<gene>
    <name evidence="3" type="ORF">JFL43_10520</name>
</gene>
<keyword evidence="1" id="KW-0862">Zinc</keyword>
<keyword evidence="1" id="KW-0863">Zinc-finger</keyword>
<reference evidence="3 4" key="1">
    <citation type="submission" date="2020-12" db="EMBL/GenBank/DDBJ databases">
        <title>YIM B01967 draft genome.</title>
        <authorList>
            <person name="Yan X."/>
        </authorList>
    </citation>
    <scope>NUCLEOTIDE SEQUENCE [LARGE SCALE GENOMIC DNA]</scope>
    <source>
        <strain evidence="3 4">YIM B01967</strain>
    </source>
</reference>
<dbReference type="InterPro" id="IPR007527">
    <property type="entry name" value="Znf_SWIM"/>
</dbReference>
<protein>
    <submittedName>
        <fullName evidence="3">SWIM zinc finger family protein</fullName>
    </submittedName>
</protein>
<name>A0ABS1H781_9BACL</name>
<proteinExistence type="predicted"/>
<accession>A0ABS1H781</accession>
<dbReference type="RefSeq" id="WP_200749025.1">
    <property type="nucleotide sequence ID" value="NZ_JAEOAH010000012.1"/>
</dbReference>
<evidence type="ECO:0000313" key="4">
    <source>
        <dbReference type="Proteomes" id="UP000618943"/>
    </source>
</evidence>
<dbReference type="Proteomes" id="UP000618943">
    <property type="component" value="Unassembled WGS sequence"/>
</dbReference>
<feature type="domain" description="SWIM-type" evidence="2">
    <location>
        <begin position="47"/>
        <end position="85"/>
    </location>
</feature>
<comment type="caution">
    <text evidence="3">The sequence shown here is derived from an EMBL/GenBank/DDBJ whole genome shotgun (WGS) entry which is preliminary data.</text>
</comment>
<evidence type="ECO:0000259" key="2">
    <source>
        <dbReference type="PROSITE" id="PS50966"/>
    </source>
</evidence>
<keyword evidence="4" id="KW-1185">Reference proteome</keyword>
<sequence length="543" mass="63271">MNIHDFESYLPTILVNRGYNYFLEDRVTLSQLDCTQCTAEVEGTETYEVTIDMDEKGNILNTNCDCPYDYDNECKHIAATLFAIASEAPTNKKSAASLDELLQEKSKKQLQELLFDVAAQYPVVKKYLKMKLTPSIDALENAKDLIDYHIEEATKKGFVKWNQVGKALSGVYQVSDQATAAFDDEKYQFAIQLNIICIKAVVDLESYCDDSSGEVGGAVDDAIRNIYYAIKDGVEVWSTSEKQQVYKQIVKIAMHENLEGWSSWRANLLRTLVPLCEDMSIHQQFDTLLAEQLQSNEDWNTRYYHQEIRAIQLQLLEVNDDPKIIQQFLQQNLHDNQIREKVVNMALAEYNYQYALELCEEGMRIDQDKRGLVHQWKRYAFMAYEGLNQLEKMREIAYQLVLASDDDFYEKLKSLYASDEWLILRERLLDELEHKSPRLYVNNIVAEGLTERLLGYCQAHPAYITTYYAELIPTYQTEVEQIFYAFIEEKAVHSSNRSHYREFCRDLRIMQRAGYHESVNRLIKSLQARYPRRTAMLDEFSKI</sequence>
<evidence type="ECO:0000256" key="1">
    <source>
        <dbReference type="PROSITE-ProRule" id="PRU00325"/>
    </source>
</evidence>